<dbReference type="GO" id="GO:0020037">
    <property type="term" value="F:heme binding"/>
    <property type="evidence" value="ECO:0007669"/>
    <property type="project" value="InterPro"/>
</dbReference>
<keyword evidence="7" id="KW-0249">Electron transport</keyword>
<keyword evidence="8" id="KW-1133">Transmembrane helix</keyword>
<evidence type="ECO:0000256" key="11">
    <source>
        <dbReference type="PROSITE-ProRule" id="PRU00433"/>
    </source>
</evidence>
<keyword evidence="4 11" id="KW-0349">Heme</keyword>
<dbReference type="Gene3D" id="1.10.760.10">
    <property type="entry name" value="Cytochrome c-like domain"/>
    <property type="match status" value="1"/>
</dbReference>
<dbReference type="PANTHER" id="PTHR11961">
    <property type="entry name" value="CYTOCHROME C"/>
    <property type="match status" value="1"/>
</dbReference>
<dbReference type="InterPro" id="IPR009056">
    <property type="entry name" value="Cyt_c-like_dom"/>
</dbReference>
<proteinExistence type="predicted"/>
<gene>
    <name evidence="13" type="ORF">DIE28_06775</name>
</gene>
<dbReference type="PRINTS" id="PR00604">
    <property type="entry name" value="CYTCHRMECIAB"/>
</dbReference>
<sequence length="176" mass="18332">MFDTMTVTKAAGALIGSLLFLLLMSWAASGIFHVGTAGHGGEGEEIVQAYTIPVEDAGADAEEAVEEGPDFATVMASADAAAGEKVFGKCKACHKLDGNDGVGPHLNGVVGRTVASVEGFNYSDPMKEHGGDWTPEALEEFLTSPKTVVKGTKMAFAGLPKVEDRANLIAYLEGQQ</sequence>
<dbReference type="Proteomes" id="UP000256679">
    <property type="component" value="Unassembled WGS sequence"/>
</dbReference>
<reference evidence="13 14" key="1">
    <citation type="submission" date="2018-05" db="EMBL/GenBank/DDBJ databases">
        <title>Whole genome sequencing of Paracoccus thiocyanatus SST.</title>
        <authorList>
            <person name="Ghosh W."/>
            <person name="Rameez M.J."/>
            <person name="Roy C."/>
        </authorList>
    </citation>
    <scope>NUCLEOTIDE SEQUENCE [LARGE SCALE GENOMIC DNA]</scope>
    <source>
        <strain evidence="13 14">SST</strain>
    </source>
</reference>
<comment type="caution">
    <text evidence="13">The sequence shown here is derived from an EMBL/GenBank/DDBJ whole genome shotgun (WGS) entry which is preliminary data.</text>
</comment>
<dbReference type="FunFam" id="1.10.760.10:FF:000026">
    <property type="entry name" value="Cytochrome C, membrane-bound"/>
    <property type="match status" value="1"/>
</dbReference>
<dbReference type="SUPFAM" id="SSF46626">
    <property type="entry name" value="Cytochrome c"/>
    <property type="match status" value="1"/>
</dbReference>
<evidence type="ECO:0000256" key="6">
    <source>
        <dbReference type="ARBA" id="ARBA00022723"/>
    </source>
</evidence>
<dbReference type="GO" id="GO:0005886">
    <property type="term" value="C:plasma membrane"/>
    <property type="evidence" value="ECO:0007669"/>
    <property type="project" value="UniProtKB-SubCell"/>
</dbReference>
<feature type="domain" description="Cytochrome c" evidence="12">
    <location>
        <begin position="78"/>
        <end position="176"/>
    </location>
</feature>
<evidence type="ECO:0000256" key="8">
    <source>
        <dbReference type="ARBA" id="ARBA00022989"/>
    </source>
</evidence>
<evidence type="ECO:0000256" key="4">
    <source>
        <dbReference type="ARBA" id="ARBA00022617"/>
    </source>
</evidence>
<evidence type="ECO:0000256" key="9">
    <source>
        <dbReference type="ARBA" id="ARBA00023004"/>
    </source>
</evidence>
<keyword evidence="3" id="KW-1003">Cell membrane</keyword>
<evidence type="ECO:0000256" key="10">
    <source>
        <dbReference type="ARBA" id="ARBA00023136"/>
    </source>
</evidence>
<dbReference type="GO" id="GO:0009055">
    <property type="term" value="F:electron transfer activity"/>
    <property type="evidence" value="ECO:0007669"/>
    <property type="project" value="InterPro"/>
</dbReference>
<name>A0A3D8PEE4_9RHOB</name>
<dbReference type="AlphaFoldDB" id="A0A3D8PEE4"/>
<evidence type="ECO:0000256" key="5">
    <source>
        <dbReference type="ARBA" id="ARBA00022692"/>
    </source>
</evidence>
<dbReference type="RefSeq" id="WP_115755309.1">
    <property type="nucleotide sequence ID" value="NZ_QFCQ01000026.1"/>
</dbReference>
<evidence type="ECO:0000256" key="7">
    <source>
        <dbReference type="ARBA" id="ARBA00022982"/>
    </source>
</evidence>
<evidence type="ECO:0000313" key="14">
    <source>
        <dbReference type="Proteomes" id="UP000256679"/>
    </source>
</evidence>
<accession>A0A3D8PEE4</accession>
<dbReference type="PROSITE" id="PS51007">
    <property type="entry name" value="CYTC"/>
    <property type="match status" value="1"/>
</dbReference>
<evidence type="ECO:0000256" key="2">
    <source>
        <dbReference type="ARBA" id="ARBA00022448"/>
    </source>
</evidence>
<dbReference type="InterPro" id="IPR036909">
    <property type="entry name" value="Cyt_c-like_dom_sf"/>
</dbReference>
<dbReference type="EMBL" id="QFCQ01000026">
    <property type="protein sequence ID" value="RDW13688.1"/>
    <property type="molecule type" value="Genomic_DNA"/>
</dbReference>
<evidence type="ECO:0000256" key="3">
    <source>
        <dbReference type="ARBA" id="ARBA00022475"/>
    </source>
</evidence>
<keyword evidence="10" id="KW-0472">Membrane</keyword>
<dbReference type="Pfam" id="PF00034">
    <property type="entry name" value="Cytochrom_C"/>
    <property type="match status" value="1"/>
</dbReference>
<protein>
    <submittedName>
        <fullName evidence="13">Cytochrome c family protein</fullName>
    </submittedName>
</protein>
<keyword evidence="5" id="KW-0812">Transmembrane</keyword>
<keyword evidence="6 11" id="KW-0479">Metal-binding</keyword>
<comment type="subcellular location">
    <subcellularLocation>
        <location evidence="1">Cell membrane</location>
        <topology evidence="1">Single-pass membrane protein</topology>
    </subcellularLocation>
</comment>
<evidence type="ECO:0000259" key="12">
    <source>
        <dbReference type="PROSITE" id="PS51007"/>
    </source>
</evidence>
<evidence type="ECO:0000256" key="1">
    <source>
        <dbReference type="ARBA" id="ARBA00004162"/>
    </source>
</evidence>
<keyword evidence="14" id="KW-1185">Reference proteome</keyword>
<keyword evidence="2" id="KW-0813">Transport</keyword>
<evidence type="ECO:0000313" key="13">
    <source>
        <dbReference type="EMBL" id="RDW13688.1"/>
    </source>
</evidence>
<organism evidence="13 14">
    <name type="scientific">Paracoccus thiocyanatus</name>
    <dbReference type="NCBI Taxonomy" id="34006"/>
    <lineage>
        <taxon>Bacteria</taxon>
        <taxon>Pseudomonadati</taxon>
        <taxon>Pseudomonadota</taxon>
        <taxon>Alphaproteobacteria</taxon>
        <taxon>Rhodobacterales</taxon>
        <taxon>Paracoccaceae</taxon>
        <taxon>Paracoccus</taxon>
    </lineage>
</organism>
<dbReference type="InterPro" id="IPR002327">
    <property type="entry name" value="Cyt_c_1A/1B"/>
</dbReference>
<keyword evidence="9 11" id="KW-0408">Iron</keyword>
<dbReference type="GO" id="GO:0046872">
    <property type="term" value="F:metal ion binding"/>
    <property type="evidence" value="ECO:0007669"/>
    <property type="project" value="UniProtKB-KW"/>
</dbReference>